<dbReference type="STRING" id="1123037.GCA_000425305_01416"/>
<dbReference type="InterPro" id="IPR029058">
    <property type="entry name" value="AB_hydrolase_fold"/>
</dbReference>
<dbReference type="PANTHER" id="PTHR11731:SF193">
    <property type="entry name" value="DIPEPTIDYL PEPTIDASE 9"/>
    <property type="match status" value="1"/>
</dbReference>
<dbReference type="InterPro" id="IPR001375">
    <property type="entry name" value="Peptidase_S9_cat"/>
</dbReference>
<dbReference type="Pfam" id="PF00930">
    <property type="entry name" value="DPPIV_N"/>
    <property type="match status" value="1"/>
</dbReference>
<dbReference type="EMBL" id="VOSB01000004">
    <property type="protein sequence ID" value="TXE19355.1"/>
    <property type="molecule type" value="Genomic_DNA"/>
</dbReference>
<dbReference type="GO" id="GO:0006508">
    <property type="term" value="P:proteolysis"/>
    <property type="evidence" value="ECO:0007669"/>
    <property type="project" value="InterPro"/>
</dbReference>
<organism evidence="3 4">
    <name type="scientific">Psychroserpens burtonensis</name>
    <dbReference type="NCBI Taxonomy" id="49278"/>
    <lineage>
        <taxon>Bacteria</taxon>
        <taxon>Pseudomonadati</taxon>
        <taxon>Bacteroidota</taxon>
        <taxon>Flavobacteriia</taxon>
        <taxon>Flavobacteriales</taxon>
        <taxon>Flavobacteriaceae</taxon>
        <taxon>Psychroserpens</taxon>
    </lineage>
</organism>
<dbReference type="InterPro" id="IPR002469">
    <property type="entry name" value="Peptidase_S9B_N"/>
</dbReference>
<dbReference type="SUPFAM" id="SSF53474">
    <property type="entry name" value="alpha/beta-Hydrolases"/>
    <property type="match status" value="1"/>
</dbReference>
<dbReference type="AlphaFoldDB" id="A0A5C7BEN7"/>
<dbReference type="Gene3D" id="3.40.50.1820">
    <property type="entry name" value="alpha/beta hydrolase"/>
    <property type="match status" value="1"/>
</dbReference>
<dbReference type="OrthoDB" id="9812921at2"/>
<dbReference type="Pfam" id="PF00326">
    <property type="entry name" value="Peptidase_S9"/>
    <property type="match status" value="1"/>
</dbReference>
<sequence length="751" mass="86357">MKQLYFFIIVLSLSIGSIQAQKVTQDDYKRAVSYMYSNIYNKTAFNLNTQVNWFKDSSGIWFIDYSKLGKSYKTVAFKNEKLESLFDHKKLAEALKELTNKPFDANHLSLSNLEKAPKRLTFSSEGQDYELNLRTYDLKVKPSEKKKEENAFESKSPDGNWIAYTKDYNLFIKSTVDEEEHQLSVDGKKDYEYATYYGWDDIMEGENGERQKHFSVNWSEDSKWISTRIADFRTAEKMYLLDYSIDSLYKPKLLSYYRGSPGDTTMVKITPVFYNVETKKEVKTTLPTGTHINSVSGDWSKTSGVFYARYPERGYLKEYVKRMDLNSNTEQILVEETSNTGIDNFEFVVVDDKQKLIFLSGRTGWRQFHIVDLKTNITSLLTGDGYYINSIEHLDKKNGIIYFLASGKETNNNPYHQQLYKVDFNGKVTLLTPELAHHQVDFSEDGKYFVDTYSTVSISTTTVLREATSGNVLTTLTNANTDEAMSKGWKAPEVFELIAKDGKTTIYGALWKPTNFDASKLYPIIDATYTGPHTQVFPKSFNQGFRNQSLAELGFVVMVVDGLGTSGRSKEFQDHSYKNMQNNLEDHVLAIKYLGDKYSWIDTEKVGIFGHSAGGYDTGRAMLGFPDFYKVGVASSADHDFRMEKAWWPEMYQGWPVDDTYESVSNITNAKNLKGKLLLVHGGLDENVNPSATFKLAEALIKADKEFDLLILPSQRHGYQGDHRKYFTKKRWNYFVEHLLNQTPIWNFEWE</sequence>
<evidence type="ECO:0000313" key="4">
    <source>
        <dbReference type="Proteomes" id="UP000321938"/>
    </source>
</evidence>
<protein>
    <submittedName>
        <fullName evidence="3">Prolyl oligopeptidase family serine peptidase</fullName>
    </submittedName>
</protein>
<feature type="domain" description="Dipeptidylpeptidase IV N-terminal" evidence="2">
    <location>
        <begin position="121"/>
        <end position="458"/>
    </location>
</feature>
<dbReference type="RefSeq" id="WP_028871399.1">
    <property type="nucleotide sequence ID" value="NZ_VOSB01000004.1"/>
</dbReference>
<dbReference type="GO" id="GO:0008239">
    <property type="term" value="F:dipeptidyl-peptidase activity"/>
    <property type="evidence" value="ECO:0007669"/>
    <property type="project" value="TreeGrafter"/>
</dbReference>
<gene>
    <name evidence="3" type="ORF">ES692_03485</name>
</gene>
<evidence type="ECO:0000313" key="3">
    <source>
        <dbReference type="EMBL" id="TXE19355.1"/>
    </source>
</evidence>
<proteinExistence type="predicted"/>
<reference evidence="3 4" key="1">
    <citation type="submission" date="2019-08" db="EMBL/GenBank/DDBJ databases">
        <title>Genome of Psychroserpens burtonensis ACAM 167.</title>
        <authorList>
            <person name="Bowman J.P."/>
        </authorList>
    </citation>
    <scope>NUCLEOTIDE SEQUENCE [LARGE SCALE GENOMIC DNA]</scope>
    <source>
        <strain evidence="3 4">ACAM 167</strain>
    </source>
</reference>
<name>A0A5C7BEN7_9FLAO</name>
<dbReference type="SUPFAM" id="SSF82171">
    <property type="entry name" value="DPP6 N-terminal domain-like"/>
    <property type="match status" value="1"/>
</dbReference>
<dbReference type="Gene3D" id="2.140.10.30">
    <property type="entry name" value="Dipeptidylpeptidase IV, N-terminal domain"/>
    <property type="match status" value="1"/>
</dbReference>
<keyword evidence="4" id="KW-1185">Reference proteome</keyword>
<dbReference type="Proteomes" id="UP000321938">
    <property type="component" value="Unassembled WGS sequence"/>
</dbReference>
<dbReference type="PANTHER" id="PTHR11731">
    <property type="entry name" value="PROTEASE FAMILY S9B,C DIPEPTIDYL-PEPTIDASE IV-RELATED"/>
    <property type="match status" value="1"/>
</dbReference>
<dbReference type="InterPro" id="IPR050278">
    <property type="entry name" value="Serine_Prot_S9B/DPPIV"/>
</dbReference>
<accession>A0A5C7BEN7</accession>
<feature type="domain" description="Peptidase S9 prolyl oligopeptidase catalytic" evidence="1">
    <location>
        <begin position="545"/>
        <end position="739"/>
    </location>
</feature>
<comment type="caution">
    <text evidence="3">The sequence shown here is derived from an EMBL/GenBank/DDBJ whole genome shotgun (WGS) entry which is preliminary data.</text>
</comment>
<dbReference type="GO" id="GO:0008236">
    <property type="term" value="F:serine-type peptidase activity"/>
    <property type="evidence" value="ECO:0007669"/>
    <property type="project" value="InterPro"/>
</dbReference>
<evidence type="ECO:0000259" key="1">
    <source>
        <dbReference type="Pfam" id="PF00326"/>
    </source>
</evidence>
<evidence type="ECO:0000259" key="2">
    <source>
        <dbReference type="Pfam" id="PF00930"/>
    </source>
</evidence>